<dbReference type="Pfam" id="PF09720">
    <property type="entry name" value="Unstab_antitox"/>
    <property type="match status" value="1"/>
</dbReference>
<organism evidence="1 2">
    <name type="scientific">Niastella koreensis</name>
    <dbReference type="NCBI Taxonomy" id="354356"/>
    <lineage>
        <taxon>Bacteria</taxon>
        <taxon>Pseudomonadati</taxon>
        <taxon>Bacteroidota</taxon>
        <taxon>Chitinophagia</taxon>
        <taxon>Chitinophagales</taxon>
        <taxon>Chitinophagaceae</taxon>
        <taxon>Niastella</taxon>
    </lineage>
</organism>
<dbReference type="Proteomes" id="UP000192277">
    <property type="component" value="Unassembled WGS sequence"/>
</dbReference>
<proteinExistence type="predicted"/>
<evidence type="ECO:0008006" key="3">
    <source>
        <dbReference type="Google" id="ProtNLM"/>
    </source>
</evidence>
<evidence type="ECO:0000313" key="1">
    <source>
        <dbReference type="EMBL" id="OQP54068.1"/>
    </source>
</evidence>
<gene>
    <name evidence="1" type="ORF">A4D02_20525</name>
</gene>
<dbReference type="EMBL" id="LWBO01000002">
    <property type="protein sequence ID" value="OQP54068.1"/>
    <property type="molecule type" value="Genomic_DNA"/>
</dbReference>
<accession>A0ABX3P334</accession>
<keyword evidence="2" id="KW-1185">Reference proteome</keyword>
<reference evidence="1 2" key="1">
    <citation type="submission" date="2016-04" db="EMBL/GenBank/DDBJ databases">
        <authorList>
            <person name="Chen L."/>
            <person name="Zhuang W."/>
            <person name="Wang G."/>
        </authorList>
    </citation>
    <scope>NUCLEOTIDE SEQUENCE [LARGE SCALE GENOMIC DNA]</scope>
    <source>
        <strain evidence="2">GR20</strain>
    </source>
</reference>
<comment type="caution">
    <text evidence="1">The sequence shown here is derived from an EMBL/GenBank/DDBJ whole genome shotgun (WGS) entry which is preliminary data.</text>
</comment>
<protein>
    <recommendedName>
        <fullName evidence="3">Addiction module component CHP02574 family protein</fullName>
    </recommendedName>
</protein>
<evidence type="ECO:0000313" key="2">
    <source>
        <dbReference type="Proteomes" id="UP000192277"/>
    </source>
</evidence>
<dbReference type="InterPro" id="IPR013406">
    <property type="entry name" value="CHP02574_addiction_mod"/>
</dbReference>
<sequence length="76" mass="8891">MAVNYVSDNSGYTIAVQISIEDWKRIKDKYPDVDELDGPLPEWQKQLIDQRLAAIEQNPDRLRPIDELFSELDKED</sequence>
<name>A0ABX3P334_9BACT</name>